<accession>A0A2P5XBU0</accession>
<name>A0A2P5XBU0_GOSBA</name>
<evidence type="ECO:0000313" key="2">
    <source>
        <dbReference type="Proteomes" id="UP000239757"/>
    </source>
</evidence>
<organism evidence="1 2">
    <name type="scientific">Gossypium barbadense</name>
    <name type="common">Sea Island cotton</name>
    <name type="synonym">Hibiscus barbadensis</name>
    <dbReference type="NCBI Taxonomy" id="3634"/>
    <lineage>
        <taxon>Eukaryota</taxon>
        <taxon>Viridiplantae</taxon>
        <taxon>Streptophyta</taxon>
        <taxon>Embryophyta</taxon>
        <taxon>Tracheophyta</taxon>
        <taxon>Spermatophyta</taxon>
        <taxon>Magnoliopsida</taxon>
        <taxon>eudicotyledons</taxon>
        <taxon>Gunneridae</taxon>
        <taxon>Pentapetalae</taxon>
        <taxon>rosids</taxon>
        <taxon>malvids</taxon>
        <taxon>Malvales</taxon>
        <taxon>Malvaceae</taxon>
        <taxon>Malvoideae</taxon>
        <taxon>Gossypium</taxon>
    </lineage>
</organism>
<sequence>MSTSVVSVTDNKSSRYTRAITTLTMFKVPTVEISAHSRADSSPASDTSALGSSSDCVLSSTSISTLAPIVEQQRPTSVNYHLMITRISVTDNKSSRYTRAITTLTMFKVPTVEISAHSRADSSPASDTSALGSSSDCVLSSTSISTLAPIVEQQRPTSVNYHLMITRSKMGIYKRNAYIVMISDVEPSTIHDAMAIPSWKQAINDKLQTLIQNHT</sequence>
<protein>
    <submittedName>
        <fullName evidence="1">Uncharacterized protein</fullName>
    </submittedName>
</protein>
<dbReference type="AlphaFoldDB" id="A0A2P5XBU0"/>
<dbReference type="Proteomes" id="UP000239757">
    <property type="component" value="Unassembled WGS sequence"/>
</dbReference>
<proteinExistence type="predicted"/>
<reference evidence="1 2" key="1">
    <citation type="submission" date="2015-01" db="EMBL/GenBank/DDBJ databases">
        <title>Genome of allotetraploid Gossypium barbadense reveals genomic plasticity and fiber elongation in cotton evolution.</title>
        <authorList>
            <person name="Chen X."/>
            <person name="Liu X."/>
            <person name="Zhao B."/>
            <person name="Zheng H."/>
            <person name="Hu Y."/>
            <person name="Lu G."/>
            <person name="Yang C."/>
            <person name="Chen J."/>
            <person name="Shan C."/>
            <person name="Zhang L."/>
            <person name="Zhou Y."/>
            <person name="Wang L."/>
            <person name="Guo W."/>
            <person name="Bai Y."/>
            <person name="Ruan J."/>
            <person name="Shangguan X."/>
            <person name="Mao Y."/>
            <person name="Jiang J."/>
            <person name="Zhu Y."/>
            <person name="Lei J."/>
            <person name="Kang H."/>
            <person name="Chen S."/>
            <person name="He X."/>
            <person name="Wang R."/>
            <person name="Wang Y."/>
            <person name="Chen J."/>
            <person name="Wang L."/>
            <person name="Yu S."/>
            <person name="Wang B."/>
            <person name="Wei J."/>
            <person name="Song S."/>
            <person name="Lu X."/>
            <person name="Gao Z."/>
            <person name="Gu W."/>
            <person name="Deng X."/>
            <person name="Ma D."/>
            <person name="Wang S."/>
            <person name="Liang W."/>
            <person name="Fang L."/>
            <person name="Cai C."/>
            <person name="Zhu X."/>
            <person name="Zhou B."/>
            <person name="Zhang Y."/>
            <person name="Chen Z."/>
            <person name="Xu S."/>
            <person name="Zhu R."/>
            <person name="Wang S."/>
            <person name="Zhang T."/>
            <person name="Zhao G."/>
        </authorList>
    </citation>
    <scope>NUCLEOTIDE SEQUENCE [LARGE SCALE GENOMIC DNA]</scope>
    <source>
        <strain evidence="2">cv. Xinhai21</strain>
        <tissue evidence="1">Leaf</tissue>
    </source>
</reference>
<dbReference type="OrthoDB" id="1000646at2759"/>
<evidence type="ECO:0000313" key="1">
    <source>
        <dbReference type="EMBL" id="PPS00804.1"/>
    </source>
</evidence>
<dbReference type="EMBL" id="KZ665225">
    <property type="protein sequence ID" value="PPS00804.1"/>
    <property type="molecule type" value="Genomic_DNA"/>
</dbReference>
<gene>
    <name evidence="1" type="ORF">GOBAR_AA19860</name>
</gene>